<feature type="transmembrane region" description="Helical" evidence="2">
    <location>
        <begin position="39"/>
        <end position="62"/>
    </location>
</feature>
<gene>
    <name evidence="3" type="ORF">Z517_04488</name>
</gene>
<reference evidence="3 4" key="1">
    <citation type="submission" date="2015-01" db="EMBL/GenBank/DDBJ databases">
        <title>The Genome Sequence of Fonsecaea pedrosoi CBS 271.37.</title>
        <authorList>
            <consortium name="The Broad Institute Genomics Platform"/>
            <person name="Cuomo C."/>
            <person name="de Hoog S."/>
            <person name="Gorbushina A."/>
            <person name="Stielow B."/>
            <person name="Teixiera M."/>
            <person name="Abouelleil A."/>
            <person name="Chapman S.B."/>
            <person name="Priest M."/>
            <person name="Young S.K."/>
            <person name="Wortman J."/>
            <person name="Nusbaum C."/>
            <person name="Birren B."/>
        </authorList>
    </citation>
    <scope>NUCLEOTIDE SEQUENCE [LARGE SCALE GENOMIC DNA]</scope>
    <source>
        <strain evidence="3 4">CBS 271.37</strain>
    </source>
</reference>
<name>A0A0D2GKR6_9EURO</name>
<keyword evidence="4" id="KW-1185">Reference proteome</keyword>
<dbReference type="RefSeq" id="XP_013285271.1">
    <property type="nucleotide sequence ID" value="XM_013429817.1"/>
</dbReference>
<organism evidence="3 4">
    <name type="scientific">Fonsecaea pedrosoi CBS 271.37</name>
    <dbReference type="NCBI Taxonomy" id="1442368"/>
    <lineage>
        <taxon>Eukaryota</taxon>
        <taxon>Fungi</taxon>
        <taxon>Dikarya</taxon>
        <taxon>Ascomycota</taxon>
        <taxon>Pezizomycotina</taxon>
        <taxon>Eurotiomycetes</taxon>
        <taxon>Chaetothyriomycetidae</taxon>
        <taxon>Chaetothyriales</taxon>
        <taxon>Herpotrichiellaceae</taxon>
        <taxon>Fonsecaea</taxon>
    </lineage>
</organism>
<keyword evidence="2" id="KW-0812">Transmembrane</keyword>
<dbReference type="EMBL" id="KN846971">
    <property type="protein sequence ID" value="KIW81463.1"/>
    <property type="molecule type" value="Genomic_DNA"/>
</dbReference>
<sequence>MVSFSKPAPCLDVESGIRLLLLLNNSIALGLGFAAMSPIFIVLGVVLAISTVYNLGVILLRVRQKTTRWSDSNGDETVRCPSVVELAIDTLGVAAFLILYVCSTIEVATGDSWRHPPIMMMAYSSIGALVAFVMHSWVAVTNLNRYIRYRQSLGPRCPHCHRVTGNVIGSHIALPPSPLEEGRPAVPRESFSANSVGENEGDTLIMKT</sequence>
<dbReference type="AlphaFoldDB" id="A0A0D2GKR6"/>
<evidence type="ECO:0000256" key="2">
    <source>
        <dbReference type="SAM" id="Phobius"/>
    </source>
</evidence>
<accession>A0A0D2GKR6</accession>
<feature type="transmembrane region" description="Helical" evidence="2">
    <location>
        <begin position="121"/>
        <end position="140"/>
    </location>
</feature>
<dbReference type="OrthoDB" id="4113403at2759"/>
<dbReference type="Proteomes" id="UP000053029">
    <property type="component" value="Unassembled WGS sequence"/>
</dbReference>
<dbReference type="HOGENOM" id="CLU_076920_0_0_1"/>
<dbReference type="GeneID" id="25303978"/>
<evidence type="ECO:0000313" key="4">
    <source>
        <dbReference type="Proteomes" id="UP000053029"/>
    </source>
</evidence>
<feature type="transmembrane region" description="Helical" evidence="2">
    <location>
        <begin position="83"/>
        <end position="101"/>
    </location>
</feature>
<proteinExistence type="predicted"/>
<keyword evidence="2" id="KW-1133">Transmembrane helix</keyword>
<evidence type="ECO:0000256" key="1">
    <source>
        <dbReference type="SAM" id="MobiDB-lite"/>
    </source>
</evidence>
<feature type="region of interest" description="Disordered" evidence="1">
    <location>
        <begin position="176"/>
        <end position="208"/>
    </location>
</feature>
<dbReference type="VEuPathDB" id="FungiDB:Z517_04488"/>
<evidence type="ECO:0008006" key="5">
    <source>
        <dbReference type="Google" id="ProtNLM"/>
    </source>
</evidence>
<protein>
    <recommendedName>
        <fullName evidence="5">MARVEL domain-containing protein</fullName>
    </recommendedName>
</protein>
<keyword evidence="2" id="KW-0472">Membrane</keyword>
<evidence type="ECO:0000313" key="3">
    <source>
        <dbReference type="EMBL" id="KIW81463.1"/>
    </source>
</evidence>